<feature type="binding site" description="axial binding residue" evidence="8">
    <location>
        <position position="455"/>
    </location>
    <ligand>
        <name>heme</name>
        <dbReference type="ChEBI" id="CHEBI:30413"/>
    </ligand>
    <ligandPart>
        <name>Fe</name>
        <dbReference type="ChEBI" id="CHEBI:18248"/>
    </ligandPart>
</feature>
<dbReference type="GO" id="GO:0016705">
    <property type="term" value="F:oxidoreductase activity, acting on paired donors, with incorporation or reduction of molecular oxygen"/>
    <property type="evidence" value="ECO:0007669"/>
    <property type="project" value="InterPro"/>
</dbReference>
<comment type="caution">
    <text evidence="11">The sequence shown here is derived from an EMBL/GenBank/DDBJ whole genome shotgun (WGS) entry which is preliminary data.</text>
</comment>
<keyword evidence="10" id="KW-0472">Membrane</keyword>
<dbReference type="STRING" id="36646.A0A1V6U9N4"/>
<accession>A0A1V6U9N4</accession>
<evidence type="ECO:0000256" key="2">
    <source>
        <dbReference type="ARBA" id="ARBA00010617"/>
    </source>
</evidence>
<comment type="similarity">
    <text evidence="2 9">Belongs to the cytochrome P450 family.</text>
</comment>
<dbReference type="PROSITE" id="PS00086">
    <property type="entry name" value="CYTOCHROME_P450"/>
    <property type="match status" value="1"/>
</dbReference>
<dbReference type="PANTHER" id="PTHR24305">
    <property type="entry name" value="CYTOCHROME P450"/>
    <property type="match status" value="1"/>
</dbReference>
<comment type="cofactor">
    <cofactor evidence="1 8">
        <name>heme</name>
        <dbReference type="ChEBI" id="CHEBI:30413"/>
    </cofactor>
</comment>
<evidence type="ECO:0000256" key="9">
    <source>
        <dbReference type="RuleBase" id="RU000461"/>
    </source>
</evidence>
<dbReference type="GO" id="GO:0043386">
    <property type="term" value="P:mycotoxin biosynthetic process"/>
    <property type="evidence" value="ECO:0007669"/>
    <property type="project" value="UniProtKB-ARBA"/>
</dbReference>
<dbReference type="InterPro" id="IPR036396">
    <property type="entry name" value="Cyt_P450_sf"/>
</dbReference>
<proteinExistence type="inferred from homology"/>
<keyword evidence="7 9" id="KW-0503">Monooxygenase</keyword>
<evidence type="ECO:0000256" key="5">
    <source>
        <dbReference type="ARBA" id="ARBA00023002"/>
    </source>
</evidence>
<name>A0A1V6U9N4_9EURO</name>
<keyword evidence="10" id="KW-0812">Transmembrane</keyword>
<keyword evidence="4 8" id="KW-0479">Metal-binding</keyword>
<dbReference type="GO" id="GO:0020037">
    <property type="term" value="F:heme binding"/>
    <property type="evidence" value="ECO:0007669"/>
    <property type="project" value="InterPro"/>
</dbReference>
<keyword evidence="10" id="KW-1133">Transmembrane helix</keyword>
<dbReference type="InterPro" id="IPR017972">
    <property type="entry name" value="Cyt_P450_CS"/>
</dbReference>
<keyword evidence="12" id="KW-1185">Reference proteome</keyword>
<dbReference type="CDD" id="cd11062">
    <property type="entry name" value="CYP58-like"/>
    <property type="match status" value="1"/>
</dbReference>
<evidence type="ECO:0000313" key="11">
    <source>
        <dbReference type="EMBL" id="OQE34769.1"/>
    </source>
</evidence>
<evidence type="ECO:0000256" key="1">
    <source>
        <dbReference type="ARBA" id="ARBA00001971"/>
    </source>
</evidence>
<evidence type="ECO:0000256" key="4">
    <source>
        <dbReference type="ARBA" id="ARBA00022723"/>
    </source>
</evidence>
<dbReference type="Proteomes" id="UP000191500">
    <property type="component" value="Unassembled WGS sequence"/>
</dbReference>
<dbReference type="PANTHER" id="PTHR24305:SF157">
    <property type="entry name" value="N-ACETYLTRYPTOPHAN 6-HYDROXYLASE IVOC-RELATED"/>
    <property type="match status" value="1"/>
</dbReference>
<reference evidence="12" key="1">
    <citation type="journal article" date="2017" name="Nat. Microbiol.">
        <title>Global analysis of biosynthetic gene clusters reveals vast potential of secondary metabolite production in Penicillium species.</title>
        <authorList>
            <person name="Nielsen J.C."/>
            <person name="Grijseels S."/>
            <person name="Prigent S."/>
            <person name="Ji B."/>
            <person name="Dainat J."/>
            <person name="Nielsen K.F."/>
            <person name="Frisvad J.C."/>
            <person name="Workman M."/>
            <person name="Nielsen J."/>
        </authorList>
    </citation>
    <scope>NUCLEOTIDE SEQUENCE [LARGE SCALE GENOMIC DNA]</scope>
    <source>
        <strain evidence="12">IBT 31321</strain>
    </source>
</reference>
<dbReference type="AlphaFoldDB" id="A0A1V6U9N4"/>
<evidence type="ECO:0000256" key="10">
    <source>
        <dbReference type="SAM" id="Phobius"/>
    </source>
</evidence>
<dbReference type="InterPro" id="IPR050121">
    <property type="entry name" value="Cytochrome_P450_monoxygenase"/>
</dbReference>
<evidence type="ECO:0000256" key="7">
    <source>
        <dbReference type="ARBA" id="ARBA00023033"/>
    </source>
</evidence>
<evidence type="ECO:0000313" key="12">
    <source>
        <dbReference type="Proteomes" id="UP000191500"/>
    </source>
</evidence>
<dbReference type="GO" id="GO:0004497">
    <property type="term" value="F:monooxygenase activity"/>
    <property type="evidence" value="ECO:0007669"/>
    <property type="project" value="UniProtKB-KW"/>
</dbReference>
<organism evidence="11 12">
    <name type="scientific">Penicillium coprophilum</name>
    <dbReference type="NCBI Taxonomy" id="36646"/>
    <lineage>
        <taxon>Eukaryota</taxon>
        <taxon>Fungi</taxon>
        <taxon>Dikarya</taxon>
        <taxon>Ascomycota</taxon>
        <taxon>Pezizomycotina</taxon>
        <taxon>Eurotiomycetes</taxon>
        <taxon>Eurotiomycetidae</taxon>
        <taxon>Eurotiales</taxon>
        <taxon>Aspergillaceae</taxon>
        <taxon>Penicillium</taxon>
    </lineage>
</organism>
<keyword evidence="6 8" id="KW-0408">Iron</keyword>
<evidence type="ECO:0000256" key="3">
    <source>
        <dbReference type="ARBA" id="ARBA00022617"/>
    </source>
</evidence>
<sequence>MSISLSDVPFSYAAVAGGLYLLGLAIYRVYLSPLRHFPGPKLAAATQWYETYYEMWYRGGGMFTRHIKELHEQYGPIVRINPWELHIDDPEFYETIYPSSAPFDKLAVYENRFGIPSAAFSTAAHAVHKKRRAALSPFFTKGRIQARAPFLQQLIDKVCDRLESENVKQQTPLVLNHVFACFSADSILSLAFGDEPSFIDTPTWQTPFVEAMDALVKSTHLNSQFPFMVSVANAIPEWILLKTPSFGPVVQFRQSLNARIARLFSPQAKAQETKSSTDENATLFEVLLTSSLPPEELTETRLQHESVSIVGAGFDTTREMLSTIAYHVLANPETYRKLRDELHTAIPDPSQIPTWAQLQQLPYLTACIEEGLRIGFGTVQRSPRISPTPFTYGKYTIPPGTPVSEDTYHMHTNKHIFPDPDVYRPERWLGNPRGPDGVKQLSRYNVAFGRGGRMCLGMQLAYAAMYLMIASLIRRFDLELFETSRDDVEFYYDWLVPHARLESKGVRVLVEVAA</sequence>
<keyword evidence="5 9" id="KW-0560">Oxidoreductase</keyword>
<dbReference type="GO" id="GO:0005506">
    <property type="term" value="F:iron ion binding"/>
    <property type="evidence" value="ECO:0007669"/>
    <property type="project" value="InterPro"/>
</dbReference>
<dbReference type="InterPro" id="IPR002401">
    <property type="entry name" value="Cyt_P450_E_grp-I"/>
</dbReference>
<protein>
    <recommendedName>
        <fullName evidence="13">Cytochrome P450</fullName>
    </recommendedName>
</protein>
<dbReference type="Pfam" id="PF00067">
    <property type="entry name" value="p450"/>
    <property type="match status" value="1"/>
</dbReference>
<dbReference type="InterPro" id="IPR001128">
    <property type="entry name" value="Cyt_P450"/>
</dbReference>
<gene>
    <name evidence="11" type="ORF">PENCOP_c015G05220</name>
</gene>
<evidence type="ECO:0000256" key="8">
    <source>
        <dbReference type="PIRSR" id="PIRSR602401-1"/>
    </source>
</evidence>
<keyword evidence="3 8" id="KW-0349">Heme</keyword>
<dbReference type="PRINTS" id="PR00463">
    <property type="entry name" value="EP450I"/>
</dbReference>
<dbReference type="Gene3D" id="1.10.630.10">
    <property type="entry name" value="Cytochrome P450"/>
    <property type="match status" value="1"/>
</dbReference>
<feature type="transmembrane region" description="Helical" evidence="10">
    <location>
        <begin position="12"/>
        <end position="31"/>
    </location>
</feature>
<dbReference type="EMBL" id="MDDG01000015">
    <property type="protein sequence ID" value="OQE34769.1"/>
    <property type="molecule type" value="Genomic_DNA"/>
</dbReference>
<evidence type="ECO:0000256" key="6">
    <source>
        <dbReference type="ARBA" id="ARBA00023004"/>
    </source>
</evidence>
<evidence type="ECO:0008006" key="13">
    <source>
        <dbReference type="Google" id="ProtNLM"/>
    </source>
</evidence>
<dbReference type="SUPFAM" id="SSF48264">
    <property type="entry name" value="Cytochrome P450"/>
    <property type="match status" value="1"/>
</dbReference>